<dbReference type="GO" id="GO:0005615">
    <property type="term" value="C:extracellular space"/>
    <property type="evidence" value="ECO:0007669"/>
    <property type="project" value="TreeGrafter"/>
</dbReference>
<sequence>MLKLRTLLLACALIFSQTDILQAASSRESISDGVTLLNKDAETLLTAIKEFMQITSGESAQQAAEEESNSTAQKRACNTATCVTHRLADFLSRSGGLGHSNFVPTNVGAQAFGRRKRHGFVRVQDQIHGRNLFSPALTLTTPPPQ</sequence>
<evidence type="ECO:0000256" key="7">
    <source>
        <dbReference type="ARBA" id="ARBA00023157"/>
    </source>
</evidence>
<evidence type="ECO:0000313" key="11">
    <source>
        <dbReference type="Ensembl" id="ENSNFUP00015043296.1"/>
    </source>
</evidence>
<reference evidence="11" key="1">
    <citation type="submission" date="2014-08" db="EMBL/GenBank/DDBJ databases">
        <authorList>
            <person name="Senf B."/>
            <person name="Petzold A."/>
            <person name="Downie B.R."/>
            <person name="Koch P."/>
            <person name="Platzer M."/>
        </authorList>
    </citation>
    <scope>NUCLEOTIDE SEQUENCE [LARGE SCALE GENOMIC DNA]</scope>
    <source>
        <strain evidence="11">GRZ</strain>
    </source>
</reference>
<reference evidence="11" key="3">
    <citation type="submission" date="2025-09" db="UniProtKB">
        <authorList>
            <consortium name="Ensembl"/>
        </authorList>
    </citation>
    <scope>IDENTIFICATION</scope>
</reference>
<organism evidence="11 12">
    <name type="scientific">Nothobranchius furzeri</name>
    <name type="common">Turquoise killifish</name>
    <dbReference type="NCBI Taxonomy" id="105023"/>
    <lineage>
        <taxon>Eukaryota</taxon>
        <taxon>Metazoa</taxon>
        <taxon>Chordata</taxon>
        <taxon>Craniata</taxon>
        <taxon>Vertebrata</taxon>
        <taxon>Euteleostomi</taxon>
        <taxon>Actinopterygii</taxon>
        <taxon>Neopterygii</taxon>
        <taxon>Teleostei</taxon>
        <taxon>Neoteleostei</taxon>
        <taxon>Acanthomorphata</taxon>
        <taxon>Ovalentaria</taxon>
        <taxon>Atherinomorphae</taxon>
        <taxon>Cyprinodontiformes</taxon>
        <taxon>Nothobranchiidae</taxon>
        <taxon>Nothobranchius</taxon>
    </lineage>
</organism>
<keyword evidence="4" id="KW-0964">Secreted</keyword>
<feature type="signal peptide" evidence="9">
    <location>
        <begin position="1"/>
        <end position="23"/>
    </location>
</feature>
<evidence type="ECO:0000256" key="8">
    <source>
        <dbReference type="PIRSR" id="PIRSR621116-50"/>
    </source>
</evidence>
<dbReference type="InterPro" id="IPR001693">
    <property type="entry name" value="Calcitonin_peptide-like"/>
</dbReference>
<dbReference type="GO" id="GO:0031716">
    <property type="term" value="F:calcitonin receptor binding"/>
    <property type="evidence" value="ECO:0007669"/>
    <property type="project" value="TreeGrafter"/>
</dbReference>
<protein>
    <submittedName>
        <fullName evidence="11">Calcitonin related polypeptide alpha</fullName>
    </submittedName>
</protein>
<dbReference type="PRINTS" id="PR00817">
    <property type="entry name" value="CALCITONINB"/>
</dbReference>
<dbReference type="GeneTree" id="ENSGT00940000156267"/>
<dbReference type="InterPro" id="IPR021117">
    <property type="entry name" value="Calcitonin-like"/>
</dbReference>
<dbReference type="PANTHER" id="PTHR10505:SF16">
    <property type="entry name" value="CALCITONIN"/>
    <property type="match status" value="1"/>
</dbReference>
<feature type="domain" description="Calcitonin peptide-like" evidence="10">
    <location>
        <begin position="74"/>
        <end position="116"/>
    </location>
</feature>
<evidence type="ECO:0000256" key="3">
    <source>
        <dbReference type="ARBA" id="ARBA00009222"/>
    </source>
</evidence>
<dbReference type="InterPro" id="IPR015476">
    <property type="entry name" value="Calcitonin_gene-rel_peptide"/>
</dbReference>
<keyword evidence="6 9" id="KW-0732">Signal</keyword>
<dbReference type="Proteomes" id="UP000694548">
    <property type="component" value="Chromosome sgr07"/>
</dbReference>
<dbReference type="AlphaFoldDB" id="A0A8C6VVH6"/>
<evidence type="ECO:0000259" key="10">
    <source>
        <dbReference type="SMART" id="SM00113"/>
    </source>
</evidence>
<evidence type="ECO:0000313" key="12">
    <source>
        <dbReference type="Proteomes" id="UP000694548"/>
    </source>
</evidence>
<comment type="similarity">
    <text evidence="3">Belongs to the calcitonin family.</text>
</comment>
<dbReference type="InterPro" id="IPR021116">
    <property type="entry name" value="Calcitonin/adrenomedullin"/>
</dbReference>
<keyword evidence="7 8" id="KW-1015">Disulfide bond</keyword>
<accession>A0A8C6VVH6</accession>
<dbReference type="Gene3D" id="6.10.250.2190">
    <property type="match status" value="1"/>
</dbReference>
<dbReference type="GO" id="GO:0005179">
    <property type="term" value="F:hormone activity"/>
    <property type="evidence" value="ECO:0007669"/>
    <property type="project" value="InterPro"/>
</dbReference>
<dbReference type="GO" id="GO:0007189">
    <property type="term" value="P:adenylate cyclase-activating G protein-coupled receptor signaling pathway"/>
    <property type="evidence" value="ECO:0007669"/>
    <property type="project" value="TreeGrafter"/>
</dbReference>
<comment type="function">
    <text evidence="1">Causes a rapid but short-lived drop in the level of calcium and phosphate in blood by promoting the incorporation of those ions in the bones.</text>
</comment>
<feature type="disulfide bond" evidence="8">
    <location>
        <begin position="77"/>
        <end position="82"/>
    </location>
</feature>
<feature type="chain" id="PRO_5034337048" evidence="9">
    <location>
        <begin position="24"/>
        <end position="145"/>
    </location>
</feature>
<dbReference type="Ensembl" id="ENSNFUT00015045194.1">
    <property type="protein sequence ID" value="ENSNFUP00015043296.1"/>
    <property type="gene ID" value="ENSNFUG00015020712.1"/>
</dbReference>
<evidence type="ECO:0000256" key="1">
    <source>
        <dbReference type="ARBA" id="ARBA00003306"/>
    </source>
</evidence>
<dbReference type="Pfam" id="PF00214">
    <property type="entry name" value="Calc_CGRP_IAPP"/>
    <property type="match status" value="1"/>
</dbReference>
<evidence type="ECO:0000256" key="9">
    <source>
        <dbReference type="SAM" id="SignalP"/>
    </source>
</evidence>
<evidence type="ECO:0000256" key="4">
    <source>
        <dbReference type="ARBA" id="ARBA00022525"/>
    </source>
</evidence>
<reference evidence="11" key="2">
    <citation type="submission" date="2025-08" db="UniProtKB">
        <authorList>
            <consortium name="Ensembl"/>
        </authorList>
    </citation>
    <scope>IDENTIFICATION</scope>
</reference>
<dbReference type="GO" id="GO:0055064">
    <property type="term" value="P:chloride ion homeostasis"/>
    <property type="evidence" value="ECO:0007669"/>
    <property type="project" value="Ensembl"/>
</dbReference>
<name>A0A8C6VVH6_NOTFU</name>
<proteinExistence type="inferred from homology"/>
<evidence type="ECO:0000256" key="6">
    <source>
        <dbReference type="ARBA" id="ARBA00022729"/>
    </source>
</evidence>
<dbReference type="SMART" id="SM00113">
    <property type="entry name" value="CALCITONIN"/>
    <property type="match status" value="1"/>
</dbReference>
<dbReference type="PANTHER" id="PTHR10505">
    <property type="entry name" value="CALCITONIN-RELATED"/>
    <property type="match status" value="1"/>
</dbReference>
<keyword evidence="5" id="KW-0165">Cleavage on pair of basic residues</keyword>
<keyword evidence="12" id="KW-1185">Reference proteome</keyword>
<dbReference type="InterPro" id="IPR018360">
    <property type="entry name" value="Calcitonin_CS"/>
</dbReference>
<comment type="subcellular location">
    <subcellularLocation>
        <location evidence="2">Secreted</location>
    </subcellularLocation>
</comment>
<gene>
    <name evidence="11" type="primary">CALCB</name>
    <name evidence="11" type="synonym">calca</name>
</gene>
<evidence type="ECO:0000256" key="5">
    <source>
        <dbReference type="ARBA" id="ARBA00022685"/>
    </source>
</evidence>
<dbReference type="PROSITE" id="PS00258">
    <property type="entry name" value="CALCITONIN"/>
    <property type="match status" value="1"/>
</dbReference>
<dbReference type="GO" id="GO:0051480">
    <property type="term" value="P:regulation of cytosolic calcium ion concentration"/>
    <property type="evidence" value="ECO:0007669"/>
    <property type="project" value="TreeGrafter"/>
</dbReference>
<evidence type="ECO:0000256" key="2">
    <source>
        <dbReference type="ARBA" id="ARBA00004613"/>
    </source>
</evidence>